<proteinExistence type="predicted"/>
<dbReference type="EMBL" id="JASCZI010211840">
    <property type="protein sequence ID" value="MED6197051.1"/>
    <property type="molecule type" value="Genomic_DNA"/>
</dbReference>
<keyword evidence="1" id="KW-0812">Transmembrane</keyword>
<gene>
    <name evidence="2" type="ORF">PIB30_053123</name>
</gene>
<organism evidence="2 3">
    <name type="scientific">Stylosanthes scabra</name>
    <dbReference type="NCBI Taxonomy" id="79078"/>
    <lineage>
        <taxon>Eukaryota</taxon>
        <taxon>Viridiplantae</taxon>
        <taxon>Streptophyta</taxon>
        <taxon>Embryophyta</taxon>
        <taxon>Tracheophyta</taxon>
        <taxon>Spermatophyta</taxon>
        <taxon>Magnoliopsida</taxon>
        <taxon>eudicotyledons</taxon>
        <taxon>Gunneridae</taxon>
        <taxon>Pentapetalae</taxon>
        <taxon>rosids</taxon>
        <taxon>fabids</taxon>
        <taxon>Fabales</taxon>
        <taxon>Fabaceae</taxon>
        <taxon>Papilionoideae</taxon>
        <taxon>50 kb inversion clade</taxon>
        <taxon>dalbergioids sensu lato</taxon>
        <taxon>Dalbergieae</taxon>
        <taxon>Pterocarpus clade</taxon>
        <taxon>Stylosanthes</taxon>
    </lineage>
</organism>
<name>A0ABU6XIM7_9FABA</name>
<feature type="transmembrane region" description="Helical" evidence="1">
    <location>
        <begin position="70"/>
        <end position="91"/>
    </location>
</feature>
<comment type="caution">
    <text evidence="2">The sequence shown here is derived from an EMBL/GenBank/DDBJ whole genome shotgun (WGS) entry which is preliminary data.</text>
</comment>
<keyword evidence="3" id="KW-1185">Reference proteome</keyword>
<reference evidence="2 3" key="1">
    <citation type="journal article" date="2023" name="Plants (Basel)">
        <title>Bridging the Gap: Combining Genomics and Transcriptomics Approaches to Understand Stylosanthes scabra, an Orphan Legume from the Brazilian Caatinga.</title>
        <authorList>
            <person name="Ferreira-Neto J.R.C."/>
            <person name="da Silva M.D."/>
            <person name="Binneck E."/>
            <person name="de Melo N.F."/>
            <person name="da Silva R.H."/>
            <person name="de Melo A.L.T.M."/>
            <person name="Pandolfi V."/>
            <person name="Bustamante F.O."/>
            <person name="Brasileiro-Vidal A.C."/>
            <person name="Benko-Iseppon A.M."/>
        </authorList>
    </citation>
    <scope>NUCLEOTIDE SEQUENCE [LARGE SCALE GENOMIC DNA]</scope>
    <source>
        <tissue evidence="2">Leaves</tissue>
    </source>
</reference>
<evidence type="ECO:0000313" key="3">
    <source>
        <dbReference type="Proteomes" id="UP001341840"/>
    </source>
</evidence>
<feature type="transmembrane region" description="Helical" evidence="1">
    <location>
        <begin position="103"/>
        <end position="123"/>
    </location>
</feature>
<protein>
    <submittedName>
        <fullName evidence="2">Uncharacterized protein</fullName>
    </submittedName>
</protein>
<dbReference type="Proteomes" id="UP001341840">
    <property type="component" value="Unassembled WGS sequence"/>
</dbReference>
<keyword evidence="1" id="KW-1133">Transmembrane helix</keyword>
<sequence length="161" mass="18244">MKEPKLQYSELNAIFLKNIFFLTVTNHVVNRALKRRRALPLLSVFMQLEVLPRFLSSRWIHAKSMGRGSMLGFTLPVLAFLTLVGGLSPLIEEMKVEMERSKWIDLAIRYGMIVVYRVVFLGITKSREKLKPVVASIKCSSKTKVFAIGSTIRISGQSNTV</sequence>
<evidence type="ECO:0000313" key="2">
    <source>
        <dbReference type="EMBL" id="MED6197051.1"/>
    </source>
</evidence>
<keyword evidence="1" id="KW-0472">Membrane</keyword>
<evidence type="ECO:0000256" key="1">
    <source>
        <dbReference type="SAM" id="Phobius"/>
    </source>
</evidence>
<accession>A0ABU6XIM7</accession>